<name>A0A6J0J554_9PASS</name>
<dbReference type="GeneID" id="108509215"/>
<dbReference type="AlphaFoldDB" id="A0A6J0J554"/>
<protein>
    <submittedName>
        <fullName evidence="3">Skin secretory protein xP2-like</fullName>
    </submittedName>
</protein>
<dbReference type="RefSeq" id="XP_017694035.1">
    <property type="nucleotide sequence ID" value="XM_017838546.1"/>
</dbReference>
<gene>
    <name evidence="3" type="primary">LOC108509215</name>
</gene>
<feature type="compositionally biased region" description="Low complexity" evidence="1">
    <location>
        <begin position="18"/>
        <end position="27"/>
    </location>
</feature>
<feature type="compositionally biased region" description="Pro residues" evidence="1">
    <location>
        <begin position="103"/>
        <end position="118"/>
    </location>
</feature>
<feature type="compositionally biased region" description="Pro residues" evidence="1">
    <location>
        <begin position="292"/>
        <end position="305"/>
    </location>
</feature>
<evidence type="ECO:0000313" key="3">
    <source>
        <dbReference type="RefSeq" id="XP_017694035.1"/>
    </source>
</evidence>
<organism evidence="2 3">
    <name type="scientific">Lepidothrix coronata</name>
    <name type="common">blue-crowned manakin</name>
    <dbReference type="NCBI Taxonomy" id="321398"/>
    <lineage>
        <taxon>Eukaryota</taxon>
        <taxon>Metazoa</taxon>
        <taxon>Chordata</taxon>
        <taxon>Craniata</taxon>
        <taxon>Vertebrata</taxon>
        <taxon>Euteleostomi</taxon>
        <taxon>Archelosauria</taxon>
        <taxon>Archosauria</taxon>
        <taxon>Dinosauria</taxon>
        <taxon>Saurischia</taxon>
        <taxon>Theropoda</taxon>
        <taxon>Coelurosauria</taxon>
        <taxon>Aves</taxon>
        <taxon>Neognathae</taxon>
        <taxon>Neoaves</taxon>
        <taxon>Telluraves</taxon>
        <taxon>Australaves</taxon>
        <taxon>Passeriformes</taxon>
        <taxon>Pipridae</taxon>
        <taxon>Lepidothrix</taxon>
    </lineage>
</organism>
<feature type="region of interest" description="Disordered" evidence="1">
    <location>
        <begin position="211"/>
        <end position="258"/>
    </location>
</feature>
<reference evidence="3" key="1">
    <citation type="submission" date="2025-08" db="UniProtKB">
        <authorList>
            <consortium name="RefSeq"/>
        </authorList>
    </citation>
    <scope>IDENTIFICATION</scope>
</reference>
<feature type="region of interest" description="Disordered" evidence="1">
    <location>
        <begin position="1"/>
        <end position="174"/>
    </location>
</feature>
<feature type="compositionally biased region" description="Pro residues" evidence="1">
    <location>
        <begin position="326"/>
        <end position="335"/>
    </location>
</feature>
<sequence>MAPHPQPATGSRPRRRLPPGSAASAPAARRDPTRCDSGAIASIPPLPRAGQGAGTPLHSPGRSPSPSAPRRQPPAPAPQLRVPPASHLGGGRGASAAGTRPWGHPPRSPVHAPCPSPLRPTAHSGSPAGSSPPNLGRAAAPGQGPGTALPVPAPVPVPVPGSGEAAGLPVSSGTKPRLFAEGTAARDRLLMRPGPAGVPALAWVPVPAGVPGSDGSHHKSTSQQPRLCGSRHGPGSPRWACGTAAAAGRHDSPGVHPIPILPDSISTLAESIPTLAGVHLHPRRVHPHPRRTPSPPSPSPSPPSPGSISTLAESIPTLAGVHLPPRRGPSPPPSGSVPARPRLGGSLRCQAPRWLSARCGDTGAGGRQQPRDRHPPAPVTHAPAPRLCGAAW</sequence>
<keyword evidence="2" id="KW-1185">Reference proteome</keyword>
<feature type="compositionally biased region" description="Low complexity" evidence="1">
    <location>
        <begin position="120"/>
        <end position="133"/>
    </location>
</feature>
<dbReference type="Proteomes" id="UP000504624">
    <property type="component" value="Unplaced"/>
</dbReference>
<accession>A0A6J0J554</accession>
<proteinExistence type="predicted"/>
<feature type="region of interest" description="Disordered" evidence="1">
    <location>
        <begin position="283"/>
        <end position="392"/>
    </location>
</feature>
<evidence type="ECO:0000256" key="1">
    <source>
        <dbReference type="SAM" id="MobiDB-lite"/>
    </source>
</evidence>
<evidence type="ECO:0000313" key="2">
    <source>
        <dbReference type="Proteomes" id="UP000504624"/>
    </source>
</evidence>
<feature type="compositionally biased region" description="Low complexity" evidence="1">
    <location>
        <begin position="59"/>
        <end position="70"/>
    </location>
</feature>